<dbReference type="EMBL" id="CP009933">
    <property type="protein sequence ID" value="AKA70135.1"/>
    <property type="molecule type" value="Genomic_DNA"/>
</dbReference>
<sequence length="114" mass="12695">MEFKINAESLINGLLKFATKEKVALSVYADICAKKLEEDAKKNAKWIDRTGLSRQTIQGGTQKNGDGVDVYIAGNTEQMPFLELAHEKKYAILQPTIDKNKDKILKGLDNLLGK</sequence>
<reference evidence="1 2" key="1">
    <citation type="journal article" date="2015" name="J. Biotechnol.">
        <title>Complete genome sequence of a malodorant-producing acetogen, Clostridium scatologenes ATCC 25775(T).</title>
        <authorList>
            <person name="Zhu Z."/>
            <person name="Guo T."/>
            <person name="Zheng H."/>
            <person name="Song T."/>
            <person name="Ouyang P."/>
            <person name="Xie J."/>
        </authorList>
    </citation>
    <scope>NUCLEOTIDE SEQUENCE [LARGE SCALE GENOMIC DNA]</scope>
    <source>
        <strain evidence="1 2">ATCC 25775</strain>
    </source>
</reference>
<proteinExistence type="predicted"/>
<dbReference type="AlphaFoldDB" id="A0A0E3JPB0"/>
<dbReference type="KEGG" id="csq:CSCA_3010"/>
<keyword evidence="2" id="KW-1185">Reference proteome</keyword>
<evidence type="ECO:0000313" key="2">
    <source>
        <dbReference type="Proteomes" id="UP000033115"/>
    </source>
</evidence>
<accession>A0A0E3JPB0</accession>
<dbReference type="RefSeq" id="WP_242860926.1">
    <property type="nucleotide sequence ID" value="NZ_CP009933.1"/>
</dbReference>
<dbReference type="HOGENOM" id="CLU_2116684_0_0_9"/>
<gene>
    <name evidence="1" type="ORF">CSCA_3010</name>
</gene>
<dbReference type="STRING" id="1548.CSCA_3010"/>
<evidence type="ECO:0000313" key="1">
    <source>
        <dbReference type="EMBL" id="AKA70135.1"/>
    </source>
</evidence>
<name>A0A0E3JPB0_CLOSL</name>
<protein>
    <recommendedName>
        <fullName evidence="3">Phage protein, HK97 gp10 family</fullName>
    </recommendedName>
</protein>
<evidence type="ECO:0008006" key="3">
    <source>
        <dbReference type="Google" id="ProtNLM"/>
    </source>
</evidence>
<dbReference type="Proteomes" id="UP000033115">
    <property type="component" value="Chromosome"/>
</dbReference>
<organism evidence="1 2">
    <name type="scientific">Clostridium scatologenes</name>
    <dbReference type="NCBI Taxonomy" id="1548"/>
    <lineage>
        <taxon>Bacteria</taxon>
        <taxon>Bacillati</taxon>
        <taxon>Bacillota</taxon>
        <taxon>Clostridia</taxon>
        <taxon>Eubacteriales</taxon>
        <taxon>Clostridiaceae</taxon>
        <taxon>Clostridium</taxon>
    </lineage>
</organism>